<gene>
    <name evidence="3" type="ORF">CHS0354_009336</name>
</gene>
<comment type="subunit">
    <text evidence="1">Homodimer; disulfide-linked.</text>
</comment>
<evidence type="ECO:0000313" key="3">
    <source>
        <dbReference type="EMBL" id="KAK3594949.1"/>
    </source>
</evidence>
<feature type="transmembrane region" description="Helical" evidence="2">
    <location>
        <begin position="21"/>
        <end position="46"/>
    </location>
</feature>
<dbReference type="SUPFAM" id="SSF51556">
    <property type="entry name" value="Metallo-dependent hydrolases"/>
    <property type="match status" value="1"/>
</dbReference>
<dbReference type="GO" id="GO:0006508">
    <property type="term" value="P:proteolysis"/>
    <property type="evidence" value="ECO:0007669"/>
    <property type="project" value="UniProtKB-KW"/>
</dbReference>
<dbReference type="Gene3D" id="3.20.20.140">
    <property type="entry name" value="Metal-dependent hydrolases"/>
    <property type="match status" value="1"/>
</dbReference>
<protein>
    <recommendedName>
        <fullName evidence="1">Dipeptidase</fullName>
        <ecNumber evidence="1">3.4.13.19</ecNumber>
    </recommendedName>
</protein>
<comment type="subcellular location">
    <subcellularLocation>
        <location evidence="1">Membrane</location>
        <topology evidence="1">Lipid-anchor</topology>
        <topology evidence="1">GPI-anchor</topology>
    </subcellularLocation>
</comment>
<evidence type="ECO:0000313" key="4">
    <source>
        <dbReference type="Proteomes" id="UP001195483"/>
    </source>
</evidence>
<evidence type="ECO:0000256" key="1">
    <source>
        <dbReference type="RuleBase" id="RU341113"/>
    </source>
</evidence>
<keyword evidence="2" id="KW-0472">Membrane</keyword>
<keyword evidence="1" id="KW-0645">Protease</keyword>
<comment type="similarity">
    <text evidence="1">Belongs to the metallo-dependent hydrolases superfamily. Peptidase M19 family.</text>
</comment>
<dbReference type="GO" id="GO:0070573">
    <property type="term" value="F:metallodipeptidase activity"/>
    <property type="evidence" value="ECO:0007669"/>
    <property type="project" value="InterPro"/>
</dbReference>
<dbReference type="PANTHER" id="PTHR10443">
    <property type="entry name" value="MICROSOMAL DIPEPTIDASE"/>
    <property type="match status" value="1"/>
</dbReference>
<dbReference type="PROSITE" id="PS51365">
    <property type="entry name" value="RENAL_DIPEPTIDASE_2"/>
    <property type="match status" value="1"/>
</dbReference>
<dbReference type="GO" id="GO:0098552">
    <property type="term" value="C:side of membrane"/>
    <property type="evidence" value="ECO:0007669"/>
    <property type="project" value="UniProtKB-KW"/>
</dbReference>
<dbReference type="CDD" id="cd01301">
    <property type="entry name" value="rDP_like"/>
    <property type="match status" value="1"/>
</dbReference>
<keyword evidence="1" id="KW-0325">Glycoprotein</keyword>
<dbReference type="GO" id="GO:0046872">
    <property type="term" value="F:metal ion binding"/>
    <property type="evidence" value="ECO:0007669"/>
    <property type="project" value="UniProtKB-UniRule"/>
</dbReference>
<proteinExistence type="inferred from homology"/>
<name>A0AAE0SNL2_9BIVA</name>
<keyword evidence="2" id="KW-0812">Transmembrane</keyword>
<dbReference type="Proteomes" id="UP001195483">
    <property type="component" value="Unassembled WGS sequence"/>
</dbReference>
<keyword evidence="1" id="KW-0862">Zinc</keyword>
<dbReference type="Pfam" id="PF01244">
    <property type="entry name" value="Peptidase_M19"/>
    <property type="match status" value="1"/>
</dbReference>
<comment type="cofactor">
    <cofactor evidence="1">
        <name>Zn(2+)</name>
        <dbReference type="ChEBI" id="CHEBI:29105"/>
    </cofactor>
</comment>
<keyword evidence="1" id="KW-0449">Lipoprotein</keyword>
<dbReference type="EMBL" id="JAEAOA010000605">
    <property type="protein sequence ID" value="KAK3594949.1"/>
    <property type="molecule type" value="Genomic_DNA"/>
</dbReference>
<reference evidence="3" key="3">
    <citation type="submission" date="2023-05" db="EMBL/GenBank/DDBJ databases">
        <authorList>
            <person name="Smith C.H."/>
        </authorList>
    </citation>
    <scope>NUCLEOTIDE SEQUENCE</scope>
    <source>
        <strain evidence="3">CHS0354</strain>
        <tissue evidence="3">Mantle</tissue>
    </source>
</reference>
<comment type="caution">
    <text evidence="3">The sequence shown here is derived from an EMBL/GenBank/DDBJ whole genome shotgun (WGS) entry which is preliminary data.</text>
</comment>
<organism evidence="3 4">
    <name type="scientific">Potamilus streckersoni</name>
    <dbReference type="NCBI Taxonomy" id="2493646"/>
    <lineage>
        <taxon>Eukaryota</taxon>
        <taxon>Metazoa</taxon>
        <taxon>Spiralia</taxon>
        <taxon>Lophotrochozoa</taxon>
        <taxon>Mollusca</taxon>
        <taxon>Bivalvia</taxon>
        <taxon>Autobranchia</taxon>
        <taxon>Heteroconchia</taxon>
        <taxon>Palaeoheterodonta</taxon>
        <taxon>Unionida</taxon>
        <taxon>Unionoidea</taxon>
        <taxon>Unionidae</taxon>
        <taxon>Ambleminae</taxon>
        <taxon>Lampsilini</taxon>
        <taxon>Potamilus</taxon>
    </lineage>
</organism>
<keyword evidence="1" id="KW-0336">GPI-anchor</keyword>
<dbReference type="InterPro" id="IPR032466">
    <property type="entry name" value="Metal_Hydrolase"/>
</dbReference>
<keyword evidence="1" id="KW-0378">Hydrolase</keyword>
<dbReference type="AlphaFoldDB" id="A0AAE0SNL2"/>
<comment type="catalytic activity">
    <reaction evidence="1">
        <text>an L-aminoacyl-L-amino acid + H2O = 2 an L-alpha-amino acid</text>
        <dbReference type="Rhea" id="RHEA:48940"/>
        <dbReference type="ChEBI" id="CHEBI:15377"/>
        <dbReference type="ChEBI" id="CHEBI:59869"/>
        <dbReference type="ChEBI" id="CHEBI:77460"/>
        <dbReference type="EC" id="3.4.13.19"/>
    </reaction>
</comment>
<reference evidence="3" key="2">
    <citation type="journal article" date="2021" name="Genome Biol. Evol.">
        <title>Developing a high-quality reference genome for a parasitic bivalve with doubly uniparental inheritance (Bivalvia: Unionida).</title>
        <authorList>
            <person name="Smith C.H."/>
        </authorList>
    </citation>
    <scope>NUCLEOTIDE SEQUENCE</scope>
    <source>
        <strain evidence="3">CHS0354</strain>
        <tissue evidence="3">Mantle</tissue>
    </source>
</reference>
<dbReference type="PANTHER" id="PTHR10443:SF12">
    <property type="entry name" value="DIPEPTIDASE"/>
    <property type="match status" value="1"/>
</dbReference>
<keyword evidence="1" id="KW-0482">Metalloprotease</keyword>
<keyword evidence="1" id="KW-0224">Dipeptidase</keyword>
<dbReference type="PROSITE" id="PS00869">
    <property type="entry name" value="RENAL_DIPEPTIDASE_1"/>
    <property type="match status" value="1"/>
</dbReference>
<keyword evidence="2" id="KW-1133">Transmembrane helix</keyword>
<sequence>MDLRNDGNVFNIRRRLMKYKNVILLAFLAILIATFIAVGITIIITFTSKRKPDTHDEIVEVTTTRKQILEIPKCISHEGSTTNLLDRANCILSSYPLIDGHNGIAWKYWESTNNRVNFANLKTDIPRLRIGKIGAQFWACYVDCISQYKDAVSRSLNQLDTIKRFINKYPDVFQFVTTAQGIVTLSGILNAFKGGKIGSLVGLEGGHSIDSSLANLRMFYDLGVRYMTLTHDCSTPWADNWRVDEPNCNQTVLNGITEFGKKIILEMNRLGMMVDLSQVSKKTMIDVLNITKAPVIYSHSSVFTICPNYRNVQDDVLRMTRKNGGVVMVNFYDKVINCGPSETSVTVLSQVADHIDYIRHLIGVDYVGIGADYDGVPT</sequence>
<reference evidence="3" key="1">
    <citation type="journal article" date="2021" name="Genome Biol. Evol.">
        <title>A High-Quality Reference Genome for a Parasitic Bivalve with Doubly Uniparental Inheritance (Bivalvia: Unionida).</title>
        <authorList>
            <person name="Smith C.H."/>
        </authorList>
    </citation>
    <scope>NUCLEOTIDE SEQUENCE</scope>
    <source>
        <strain evidence="3">CHS0354</strain>
    </source>
</reference>
<evidence type="ECO:0000256" key="2">
    <source>
        <dbReference type="SAM" id="Phobius"/>
    </source>
</evidence>
<dbReference type="InterPro" id="IPR000180">
    <property type="entry name" value="Dipep_AS"/>
</dbReference>
<keyword evidence="1" id="KW-1015">Disulfide bond</keyword>
<keyword evidence="4" id="KW-1185">Reference proteome</keyword>
<keyword evidence="1" id="KW-0479">Metal-binding</keyword>
<dbReference type="InterPro" id="IPR008257">
    <property type="entry name" value="Pept_M19"/>
</dbReference>
<dbReference type="EC" id="3.4.13.19" evidence="1"/>
<accession>A0AAE0SNL2</accession>